<dbReference type="AlphaFoldDB" id="A0A7L4LJ66"/>
<reference evidence="2 3" key="1">
    <citation type="submission" date="2019-09" db="EMBL/GenBank/DDBJ databases">
        <title>Bird 10,000 Genomes (B10K) Project - Family phase.</title>
        <authorList>
            <person name="Zhang G."/>
        </authorList>
    </citation>
    <scope>NUCLEOTIDE SEQUENCE [LARGE SCALE GENOMIC DNA]</scope>
    <source>
        <strain evidence="2">B10K-OTA-212792</strain>
        <tissue evidence="2">Blood</tissue>
    </source>
</reference>
<keyword evidence="3" id="KW-1185">Reference proteome</keyword>
<feature type="non-terminal residue" evidence="2">
    <location>
        <position position="1"/>
    </location>
</feature>
<proteinExistence type="predicted"/>
<protein>
    <submittedName>
        <fullName evidence="2">ATG2A protein</fullName>
    </submittedName>
</protein>
<organism evidence="2 3">
    <name type="scientific">Callaeas wilsoni</name>
    <name type="common">North Island kokako</name>
    <dbReference type="NCBI Taxonomy" id="1347786"/>
    <lineage>
        <taxon>Eukaryota</taxon>
        <taxon>Metazoa</taxon>
        <taxon>Chordata</taxon>
        <taxon>Craniata</taxon>
        <taxon>Vertebrata</taxon>
        <taxon>Euteleostomi</taxon>
        <taxon>Archelosauria</taxon>
        <taxon>Archosauria</taxon>
        <taxon>Dinosauria</taxon>
        <taxon>Saurischia</taxon>
        <taxon>Theropoda</taxon>
        <taxon>Coelurosauria</taxon>
        <taxon>Aves</taxon>
        <taxon>Neognathae</taxon>
        <taxon>Neoaves</taxon>
        <taxon>Telluraves</taxon>
        <taxon>Australaves</taxon>
        <taxon>Passeriformes</taxon>
        <taxon>Corvoidea</taxon>
        <taxon>Callaeidae</taxon>
        <taxon>Callaeas</taxon>
    </lineage>
</organism>
<dbReference type="EMBL" id="VWPU01020374">
    <property type="protein sequence ID" value="NXY65279.1"/>
    <property type="molecule type" value="Genomic_DNA"/>
</dbReference>
<name>A0A7L4LJ66_9CORV</name>
<gene>
    <name evidence="2" type="primary">Atg2a_2</name>
    <name evidence="2" type="ORF">CALWIL_R15919</name>
</gene>
<evidence type="ECO:0000313" key="2">
    <source>
        <dbReference type="EMBL" id="NXY65279.1"/>
    </source>
</evidence>
<accession>A0A7L4LJ66</accession>
<evidence type="ECO:0000256" key="1">
    <source>
        <dbReference type="SAM" id="MobiDB-lite"/>
    </source>
</evidence>
<feature type="compositionally biased region" description="Low complexity" evidence="1">
    <location>
        <begin position="70"/>
        <end position="83"/>
    </location>
</feature>
<sequence>FSARRSIYESHELVLPGCPEELGAFVGGALGGAPWTLHVTLPRAHLSLSPPELLQRLYNRINNDLLLWDPAGPASSEGPAPSGDHAPSQDPAP</sequence>
<dbReference type="Proteomes" id="UP000576729">
    <property type="component" value="Unassembled WGS sequence"/>
</dbReference>
<comment type="caution">
    <text evidence="2">The sequence shown here is derived from an EMBL/GenBank/DDBJ whole genome shotgun (WGS) entry which is preliminary data.</text>
</comment>
<feature type="region of interest" description="Disordered" evidence="1">
    <location>
        <begin position="69"/>
        <end position="93"/>
    </location>
</feature>
<evidence type="ECO:0000313" key="3">
    <source>
        <dbReference type="Proteomes" id="UP000576729"/>
    </source>
</evidence>
<feature type="non-terminal residue" evidence="2">
    <location>
        <position position="93"/>
    </location>
</feature>